<dbReference type="Proteomes" id="UP000224634">
    <property type="component" value="Unassembled WGS sequence"/>
</dbReference>
<accession>A0A2B7XBG4</accession>
<dbReference type="OrthoDB" id="332863at2759"/>
<dbReference type="FunFam" id="3.60.15.10:FF:000048">
    <property type="entry name" value="Zn-dependent hydrolase/oxidoreductase family protein, putative"/>
    <property type="match status" value="1"/>
</dbReference>
<dbReference type="GO" id="GO:0008270">
    <property type="term" value="F:zinc ion binding"/>
    <property type="evidence" value="ECO:0007669"/>
    <property type="project" value="InterPro"/>
</dbReference>
<keyword evidence="4" id="KW-1185">Reference proteome</keyword>
<dbReference type="PIRSF" id="PIRSF038896">
    <property type="entry name" value="NAPE-PLD"/>
    <property type="match status" value="1"/>
</dbReference>
<dbReference type="PANTHER" id="PTHR15032:SF4">
    <property type="entry name" value="N-ACYL-PHOSPHATIDYLETHANOLAMINE-HYDROLYZING PHOSPHOLIPASE D"/>
    <property type="match status" value="1"/>
</dbReference>
<sequence>MSLVATAGLLYSATVSIPKPRTASEDVGLKSHHVKGGFQNPWDSWKTFTFTSILYAFLWRRLTGESKAPDTKPPTVPVQKPQFLPDRNTPKLRATWLGHACYYVEFPGGLRVLFDPVFEDRCSPLSWLGPKRYTEMPCKIEDIPFVDAVVISHNHYDHLSYPTIKQLKERHPNCHFFAPLGNKKWFSESGISNMTELDWWEERELTLSPTNQSQAVTKLEDTKATGSDIVARIGCLPCQHTSNRGLLDRSKSLWGSWSVESNGQKVYFAGDTGYRAVPELPKGVDDYGPEYKFPHCPAFAQVGALRGPFHLGLIPIGAYDPRFFMSPMHADPHDAVNIFKDTKCQKALGMHWGTWVLTEEDVLEPPKKLREALKRNGIAETGVFDVCDIGASLEF</sequence>
<dbReference type="GO" id="GO:0070292">
    <property type="term" value="P:N-acylphosphatidylethanolamine metabolic process"/>
    <property type="evidence" value="ECO:0007669"/>
    <property type="project" value="TreeGrafter"/>
</dbReference>
<evidence type="ECO:0000256" key="1">
    <source>
        <dbReference type="PIRSR" id="PIRSR038896-50"/>
    </source>
</evidence>
<evidence type="ECO:0000313" key="3">
    <source>
        <dbReference type="EMBL" id="PGH06072.1"/>
    </source>
</evidence>
<evidence type="ECO:0000259" key="2">
    <source>
        <dbReference type="Pfam" id="PF12706"/>
    </source>
</evidence>
<dbReference type="AlphaFoldDB" id="A0A2B7XBG4"/>
<organism evidence="3 4">
    <name type="scientific">Polytolypa hystricis (strain UAMH7299)</name>
    <dbReference type="NCBI Taxonomy" id="1447883"/>
    <lineage>
        <taxon>Eukaryota</taxon>
        <taxon>Fungi</taxon>
        <taxon>Dikarya</taxon>
        <taxon>Ascomycota</taxon>
        <taxon>Pezizomycotina</taxon>
        <taxon>Eurotiomycetes</taxon>
        <taxon>Eurotiomycetidae</taxon>
        <taxon>Onygenales</taxon>
        <taxon>Onygenales incertae sedis</taxon>
        <taxon>Polytolypa</taxon>
    </lineage>
</organism>
<dbReference type="GO" id="GO:0070290">
    <property type="term" value="F:N-acylphosphatidylethanolamine-specific phospholipase D activity"/>
    <property type="evidence" value="ECO:0007669"/>
    <property type="project" value="InterPro"/>
</dbReference>
<protein>
    <recommendedName>
        <fullName evidence="2">Metallo-beta-lactamase domain-containing protein</fullName>
    </recommendedName>
</protein>
<feature type="binding site" evidence="1">
    <location>
        <position position="156"/>
    </location>
    <ligand>
        <name>an N-acyl-1,2-diacyl-sn-glycero-3-phosphoethanolamine</name>
        <dbReference type="ChEBI" id="CHEBI:62537"/>
    </ligand>
</feature>
<reference evidence="3 4" key="1">
    <citation type="submission" date="2017-10" db="EMBL/GenBank/DDBJ databases">
        <title>Comparative genomics in systemic dimorphic fungi from Ajellomycetaceae.</title>
        <authorList>
            <person name="Munoz J.F."/>
            <person name="Mcewen J.G."/>
            <person name="Clay O.K."/>
            <person name="Cuomo C.A."/>
        </authorList>
    </citation>
    <scope>NUCLEOTIDE SEQUENCE [LARGE SCALE GENOMIC DNA]</scope>
    <source>
        <strain evidence="3 4">UAMH7299</strain>
    </source>
</reference>
<dbReference type="Pfam" id="PF12706">
    <property type="entry name" value="Lactamase_B_2"/>
    <property type="match status" value="1"/>
</dbReference>
<dbReference type="GO" id="GO:0070291">
    <property type="term" value="P:N-acylethanolamine metabolic process"/>
    <property type="evidence" value="ECO:0007669"/>
    <property type="project" value="TreeGrafter"/>
</dbReference>
<proteinExistence type="predicted"/>
<dbReference type="InterPro" id="IPR024884">
    <property type="entry name" value="NAPE-PLD"/>
</dbReference>
<feature type="domain" description="Metallo-beta-lactamase" evidence="2">
    <location>
        <begin position="111"/>
        <end position="352"/>
    </location>
</feature>
<dbReference type="EMBL" id="PDNA01000182">
    <property type="protein sequence ID" value="PGH06072.1"/>
    <property type="molecule type" value="Genomic_DNA"/>
</dbReference>
<dbReference type="Gene3D" id="3.60.15.10">
    <property type="entry name" value="Ribonuclease Z/Hydroxyacylglutathione hydrolase-like"/>
    <property type="match status" value="1"/>
</dbReference>
<feature type="binding site" evidence="1">
    <location>
        <position position="329"/>
    </location>
    <ligand>
        <name>an N-acyl-1,2-diacyl-sn-glycero-3-phosphoethanolamine</name>
        <dbReference type="ChEBI" id="CHEBI:62537"/>
    </ligand>
</feature>
<gene>
    <name evidence="3" type="ORF">AJ80_08240</name>
</gene>
<dbReference type="InterPro" id="IPR036866">
    <property type="entry name" value="RibonucZ/Hydroxyglut_hydro"/>
</dbReference>
<dbReference type="GO" id="GO:0005737">
    <property type="term" value="C:cytoplasm"/>
    <property type="evidence" value="ECO:0007669"/>
    <property type="project" value="TreeGrafter"/>
</dbReference>
<comment type="caution">
    <text evidence="3">The sequence shown here is derived from an EMBL/GenBank/DDBJ whole genome shotgun (WGS) entry which is preliminary data.</text>
</comment>
<dbReference type="STRING" id="1447883.A0A2B7XBG4"/>
<dbReference type="InterPro" id="IPR001279">
    <property type="entry name" value="Metallo-B-lactamas"/>
</dbReference>
<dbReference type="PANTHER" id="PTHR15032">
    <property type="entry name" value="N-ACYL-PHOSPHATIDYLETHANOLAMINE-HYDROLYZING PHOSPHOLIPASE D"/>
    <property type="match status" value="1"/>
</dbReference>
<evidence type="ECO:0000313" key="4">
    <source>
        <dbReference type="Proteomes" id="UP000224634"/>
    </source>
</evidence>
<dbReference type="SUPFAM" id="SSF56281">
    <property type="entry name" value="Metallo-hydrolase/oxidoreductase"/>
    <property type="match status" value="1"/>
</dbReference>
<name>A0A2B7XBG4_POLH7</name>